<organism evidence="5 6">
    <name type="scientific">Legionella brunensis</name>
    <dbReference type="NCBI Taxonomy" id="29422"/>
    <lineage>
        <taxon>Bacteria</taxon>
        <taxon>Pseudomonadati</taxon>
        <taxon>Pseudomonadota</taxon>
        <taxon>Gammaproteobacteria</taxon>
        <taxon>Legionellales</taxon>
        <taxon>Legionellaceae</taxon>
        <taxon>Legionella</taxon>
    </lineage>
</organism>
<dbReference type="Gene3D" id="3.40.309.10">
    <property type="entry name" value="Aldehyde Dehydrogenase, Chain A, domain 2"/>
    <property type="match status" value="1"/>
</dbReference>
<dbReference type="Gene3D" id="3.40.605.10">
    <property type="entry name" value="Aldehyde Dehydrogenase, Chain A, domain 1"/>
    <property type="match status" value="1"/>
</dbReference>
<dbReference type="Pfam" id="PF00171">
    <property type="entry name" value="Aldedh"/>
    <property type="match status" value="1"/>
</dbReference>
<comment type="similarity">
    <text evidence="1">Belongs to the aldehyde dehydrogenase family.</text>
</comment>
<dbReference type="InterPro" id="IPR047110">
    <property type="entry name" value="GABD/Sad-like"/>
</dbReference>
<dbReference type="InterPro" id="IPR016160">
    <property type="entry name" value="Ald_DH_CS_CYS"/>
</dbReference>
<dbReference type="InterPro" id="IPR016161">
    <property type="entry name" value="Ald_DH/histidinol_DH"/>
</dbReference>
<dbReference type="EMBL" id="LNXV01000004">
    <property type="protein sequence ID" value="KTC86689.1"/>
    <property type="molecule type" value="Genomic_DNA"/>
</dbReference>
<proteinExistence type="inferred from homology"/>
<evidence type="ECO:0000256" key="3">
    <source>
        <dbReference type="ARBA" id="ARBA00023002"/>
    </source>
</evidence>
<dbReference type="OrthoDB" id="9812625at2"/>
<keyword evidence="3" id="KW-0560">Oxidoreductase</keyword>
<dbReference type="InterPro" id="IPR044148">
    <property type="entry name" value="ALDH_GabD1-like"/>
</dbReference>
<name>A0A0W0STT2_9GAMM</name>
<dbReference type="FunFam" id="3.40.309.10:FF:000010">
    <property type="entry name" value="Gamma-aminobutyraldehyde dehydrogenase"/>
    <property type="match status" value="1"/>
</dbReference>
<dbReference type="STRING" id="29422.Lbru_0630"/>
<dbReference type="CDD" id="cd07100">
    <property type="entry name" value="ALDH_SSADH1_GabD1"/>
    <property type="match status" value="1"/>
</dbReference>
<dbReference type="GO" id="GO:0004777">
    <property type="term" value="F:succinate-semialdehyde dehydrogenase (NAD+) activity"/>
    <property type="evidence" value="ECO:0007669"/>
    <property type="project" value="TreeGrafter"/>
</dbReference>
<dbReference type="FunFam" id="3.40.605.10:FF:000012">
    <property type="entry name" value="NAD-dependent succinate-semialdehyde dehydrogenase"/>
    <property type="match status" value="1"/>
</dbReference>
<gene>
    <name evidence="5" type="primary">gabD</name>
    <name evidence="5" type="ORF">Lbru_0630</name>
</gene>
<accession>A0A0W0STT2</accession>
<dbReference type="InterPro" id="IPR016162">
    <property type="entry name" value="Ald_DH_N"/>
</dbReference>
<reference evidence="5 6" key="1">
    <citation type="submission" date="2015-11" db="EMBL/GenBank/DDBJ databases">
        <title>Genomic analysis of 38 Legionella species identifies large and diverse effector repertoires.</title>
        <authorList>
            <person name="Burstein D."/>
            <person name="Amaro F."/>
            <person name="Zusman T."/>
            <person name="Lifshitz Z."/>
            <person name="Cohen O."/>
            <person name="Gilbert J.A."/>
            <person name="Pupko T."/>
            <person name="Shuman H.A."/>
            <person name="Segal G."/>
        </authorList>
    </citation>
    <scope>NUCLEOTIDE SEQUENCE [LARGE SCALE GENOMIC DNA]</scope>
    <source>
        <strain evidence="5 6">ATCC 43878</strain>
    </source>
</reference>
<dbReference type="Proteomes" id="UP000054742">
    <property type="component" value="Unassembled WGS sequence"/>
</dbReference>
<dbReference type="PANTHER" id="PTHR43217">
    <property type="entry name" value="SUCCINATE SEMIALDEHYDE DEHYDROGENASE [NAD(P)+] SAD"/>
    <property type="match status" value="1"/>
</dbReference>
<evidence type="ECO:0000256" key="1">
    <source>
        <dbReference type="ARBA" id="ARBA00009986"/>
    </source>
</evidence>
<evidence type="ECO:0000256" key="2">
    <source>
        <dbReference type="ARBA" id="ARBA00022857"/>
    </source>
</evidence>
<dbReference type="AlphaFoldDB" id="A0A0W0STT2"/>
<dbReference type="PATRIC" id="fig|29422.6.peg.660"/>
<keyword evidence="2" id="KW-0521">NADP</keyword>
<comment type="caution">
    <text evidence="5">The sequence shown here is derived from an EMBL/GenBank/DDBJ whole genome shotgun (WGS) entry which is preliminary data.</text>
</comment>
<dbReference type="PANTHER" id="PTHR43217:SF1">
    <property type="entry name" value="SUCCINATE SEMIALDEHYDE DEHYDROGENASE [NAD(P)+] SAD"/>
    <property type="match status" value="1"/>
</dbReference>
<dbReference type="SUPFAM" id="SSF53720">
    <property type="entry name" value="ALDH-like"/>
    <property type="match status" value="1"/>
</dbReference>
<feature type="domain" description="Aldehyde dehydrogenase" evidence="4">
    <location>
        <begin position="3"/>
        <end position="452"/>
    </location>
</feature>
<dbReference type="GO" id="GO:0004030">
    <property type="term" value="F:aldehyde dehydrogenase [NAD(P)+] activity"/>
    <property type="evidence" value="ECO:0007669"/>
    <property type="project" value="InterPro"/>
</dbReference>
<dbReference type="InterPro" id="IPR015590">
    <property type="entry name" value="Aldehyde_DH_dom"/>
</dbReference>
<sequence>MIIRTINPATEEVLQEYKTFSEQQLNSYIDAAHLSFCVWRKTPFSQRKQAMLRMAKLLREKKDELALLMTQEMGKPISAGRAEIEKCAWVCEHYAENAEGYLQARTVQTEMKKAMVCYQPLGVVFAIMPWNFPFWQVFRFAVPALMAGNAAILKHAPISTGTGNKIAELFIEAGFPEHLFQHFILDNDLAAKVISNEKIVAVTLTGSEKAGATVASNAAQHLKKAVLELGGSDPYVVLHDADLDLTAKAVVTSRLNNAGQVCIAAKRVIAVEPIYNPLVEKIKELMANYHMGDPLDEKTNMGPMARDDLRKALHEQVQRSVESGAKLIEGGEMPKRKGFYYPPTLLVDVKKGMAAFDEELFGPVIAITKAQDEADAIRLANETQYGLGAAVFTQDLARGEHIARYDIDAGACFVNAFVASDPRLPFGGIKRSGFGRELSREGILEFVNTKTIAINDNANH</sequence>
<protein>
    <submittedName>
        <fullName evidence="5">Succinate semialdehyde dehydrogenase</fullName>
    </submittedName>
</protein>
<keyword evidence="6" id="KW-1185">Reference proteome</keyword>
<evidence type="ECO:0000259" key="4">
    <source>
        <dbReference type="Pfam" id="PF00171"/>
    </source>
</evidence>
<evidence type="ECO:0000313" key="5">
    <source>
        <dbReference type="EMBL" id="KTC86689.1"/>
    </source>
</evidence>
<evidence type="ECO:0000313" key="6">
    <source>
        <dbReference type="Proteomes" id="UP000054742"/>
    </source>
</evidence>
<dbReference type="RefSeq" id="WP_058440717.1">
    <property type="nucleotide sequence ID" value="NZ_CAAAHU010000007.1"/>
</dbReference>
<dbReference type="PROSITE" id="PS00070">
    <property type="entry name" value="ALDEHYDE_DEHYDR_CYS"/>
    <property type="match status" value="1"/>
</dbReference>
<dbReference type="InterPro" id="IPR016163">
    <property type="entry name" value="Ald_DH_C"/>
</dbReference>